<name>A0A9P6XW57_RHIOR</name>
<feature type="compositionally biased region" description="Polar residues" evidence="1">
    <location>
        <begin position="56"/>
        <end position="65"/>
    </location>
</feature>
<dbReference type="AlphaFoldDB" id="A0A9P6XW57"/>
<gene>
    <name evidence="2" type="ORF">G6F51_012729</name>
</gene>
<dbReference type="Proteomes" id="UP000717996">
    <property type="component" value="Unassembled WGS sequence"/>
</dbReference>
<evidence type="ECO:0000313" key="2">
    <source>
        <dbReference type="EMBL" id="KAG1533222.1"/>
    </source>
</evidence>
<feature type="compositionally biased region" description="Acidic residues" evidence="1">
    <location>
        <begin position="203"/>
        <end position="216"/>
    </location>
</feature>
<feature type="region of interest" description="Disordered" evidence="1">
    <location>
        <begin position="20"/>
        <end position="65"/>
    </location>
</feature>
<feature type="region of interest" description="Disordered" evidence="1">
    <location>
        <begin position="81"/>
        <end position="105"/>
    </location>
</feature>
<dbReference type="EMBL" id="JAANIT010004005">
    <property type="protein sequence ID" value="KAG1533222.1"/>
    <property type="molecule type" value="Genomic_DNA"/>
</dbReference>
<organism evidence="2 3">
    <name type="scientific">Rhizopus oryzae</name>
    <name type="common">Mucormycosis agent</name>
    <name type="synonym">Rhizopus arrhizus var. delemar</name>
    <dbReference type="NCBI Taxonomy" id="64495"/>
    <lineage>
        <taxon>Eukaryota</taxon>
        <taxon>Fungi</taxon>
        <taxon>Fungi incertae sedis</taxon>
        <taxon>Mucoromycota</taxon>
        <taxon>Mucoromycotina</taxon>
        <taxon>Mucoromycetes</taxon>
        <taxon>Mucorales</taxon>
        <taxon>Mucorineae</taxon>
        <taxon>Rhizopodaceae</taxon>
        <taxon>Rhizopus</taxon>
    </lineage>
</organism>
<proteinExistence type="predicted"/>
<evidence type="ECO:0000256" key="1">
    <source>
        <dbReference type="SAM" id="MobiDB-lite"/>
    </source>
</evidence>
<accession>A0A9P6XW57</accession>
<feature type="region of interest" description="Disordered" evidence="1">
    <location>
        <begin position="184"/>
        <end position="235"/>
    </location>
</feature>
<sequence>MCYNFNTLGHVARICSRKNSAATDGLAPNKKLQKTPVQVSHSAESANKVAAVSPVDSPSEQPQAPTVSVALPILDKTPDSIWASRSTTGANSSTSPNSKGLPMTAVDPIVSKAGNSIKKSGIVTRQTRSMTSQQTTADNSSLSGISNSQAKITKALVCKHCFKEGHVRKSSKQCDKHEEYMAQLNESKSSQKQMMETSTDSTNNEDADMLSAEEGDSGYVKDTMQGDSGPGNCPT</sequence>
<feature type="compositionally biased region" description="Polar residues" evidence="1">
    <location>
        <begin position="83"/>
        <end position="98"/>
    </location>
</feature>
<comment type="caution">
    <text evidence="2">The sequence shown here is derived from an EMBL/GenBank/DDBJ whole genome shotgun (WGS) entry which is preliminary data.</text>
</comment>
<evidence type="ECO:0008006" key="4">
    <source>
        <dbReference type="Google" id="ProtNLM"/>
    </source>
</evidence>
<reference evidence="2" key="1">
    <citation type="journal article" date="2020" name="Microb. Genom.">
        <title>Genetic diversity of clinical and environmental Mucorales isolates obtained from an investigation of mucormycosis cases among solid organ transplant recipients.</title>
        <authorList>
            <person name="Nguyen M.H."/>
            <person name="Kaul D."/>
            <person name="Muto C."/>
            <person name="Cheng S.J."/>
            <person name="Richter R.A."/>
            <person name="Bruno V.M."/>
            <person name="Liu G."/>
            <person name="Beyhan S."/>
            <person name="Sundermann A.J."/>
            <person name="Mounaud S."/>
            <person name="Pasculle A.W."/>
            <person name="Nierman W.C."/>
            <person name="Driscoll E."/>
            <person name="Cumbie R."/>
            <person name="Clancy C.J."/>
            <person name="Dupont C.L."/>
        </authorList>
    </citation>
    <scope>NUCLEOTIDE SEQUENCE</scope>
    <source>
        <strain evidence="2">GL16</strain>
    </source>
</reference>
<feature type="compositionally biased region" description="Low complexity" evidence="1">
    <location>
        <begin position="124"/>
        <end position="136"/>
    </location>
</feature>
<evidence type="ECO:0000313" key="3">
    <source>
        <dbReference type="Proteomes" id="UP000717996"/>
    </source>
</evidence>
<protein>
    <recommendedName>
        <fullName evidence="4">CCHC-type domain-containing protein</fullName>
    </recommendedName>
</protein>
<feature type="compositionally biased region" description="Polar residues" evidence="1">
    <location>
        <begin position="35"/>
        <end position="45"/>
    </location>
</feature>
<feature type="compositionally biased region" description="Polar residues" evidence="1">
    <location>
        <begin position="184"/>
        <end position="202"/>
    </location>
</feature>
<feature type="region of interest" description="Disordered" evidence="1">
    <location>
        <begin position="117"/>
        <end position="145"/>
    </location>
</feature>